<name>A0A511NE29_9FLAO</name>
<evidence type="ECO:0000313" key="2">
    <source>
        <dbReference type="EMBL" id="GEM50758.1"/>
    </source>
</evidence>
<reference evidence="2 3" key="1">
    <citation type="submission" date="2019-07" db="EMBL/GenBank/DDBJ databases">
        <title>Whole genome shotgun sequence of Empedobacter brevis NBRC 14943.</title>
        <authorList>
            <person name="Hosoyama A."/>
            <person name="Uohara A."/>
            <person name="Ohji S."/>
            <person name="Ichikawa N."/>
        </authorList>
    </citation>
    <scope>NUCLEOTIDE SEQUENCE [LARGE SCALE GENOMIC DNA]</scope>
    <source>
        <strain evidence="2 3">NBRC 14943</strain>
    </source>
</reference>
<proteinExistence type="predicted"/>
<feature type="signal peptide" evidence="1">
    <location>
        <begin position="1"/>
        <end position="21"/>
    </location>
</feature>
<dbReference type="AlphaFoldDB" id="A0A511NE29"/>
<dbReference type="STRING" id="1218108.GCA_000382425_00450"/>
<protein>
    <submittedName>
        <fullName evidence="2">Uncharacterized protein</fullName>
    </submittedName>
</protein>
<accession>A0A511NE29</accession>
<keyword evidence="3" id="KW-1185">Reference proteome</keyword>
<organism evidence="2 3">
    <name type="scientific">Empedobacter brevis NBRC 14943 = ATCC 43319</name>
    <dbReference type="NCBI Taxonomy" id="1218108"/>
    <lineage>
        <taxon>Bacteria</taxon>
        <taxon>Pseudomonadati</taxon>
        <taxon>Bacteroidota</taxon>
        <taxon>Flavobacteriia</taxon>
        <taxon>Flavobacteriales</taxon>
        <taxon>Weeksellaceae</taxon>
        <taxon>Empedobacter</taxon>
    </lineage>
</organism>
<feature type="chain" id="PRO_5021816428" evidence="1">
    <location>
        <begin position="22"/>
        <end position="204"/>
    </location>
</feature>
<keyword evidence="1" id="KW-0732">Signal</keyword>
<comment type="caution">
    <text evidence="2">The sequence shown here is derived from an EMBL/GenBank/DDBJ whole genome shotgun (WGS) entry which is preliminary data.</text>
</comment>
<sequence>MFNMKKLYTFIILLINTLAFSQENDIYCAIFENPKNFEYLNFYNQDTKKNMDKFRVMDSIFLIRGKEFKYDEQTHFSDKLGDSIISADSYPGALCYGTHIKKMSLLFTETERDSLYFRALKAEKNTVNIVSPKVEMISTIPENNWYFLVSNIIYTTDNKTAFVTVYTRNNSEMWGDRFYGISFFIMTLKHGKWKQTHADEQGNL</sequence>
<dbReference type="EMBL" id="BJXC01000002">
    <property type="protein sequence ID" value="GEM50758.1"/>
    <property type="molecule type" value="Genomic_DNA"/>
</dbReference>
<evidence type="ECO:0000313" key="3">
    <source>
        <dbReference type="Proteomes" id="UP000321245"/>
    </source>
</evidence>
<evidence type="ECO:0000256" key="1">
    <source>
        <dbReference type="SAM" id="SignalP"/>
    </source>
</evidence>
<dbReference type="Proteomes" id="UP000321245">
    <property type="component" value="Unassembled WGS sequence"/>
</dbReference>
<gene>
    <name evidence="2" type="ORF">EB1_05480</name>
</gene>